<evidence type="ECO:0000313" key="2">
    <source>
        <dbReference type="Proteomes" id="UP000003895"/>
    </source>
</evidence>
<name>I9TH48_HELPX</name>
<dbReference type="AlphaFoldDB" id="I9TH48"/>
<organism evidence="1 2">
    <name type="scientific">Helicobacter pylori Hp H-45</name>
    <dbReference type="NCBI Taxonomy" id="992050"/>
    <lineage>
        <taxon>Bacteria</taxon>
        <taxon>Pseudomonadati</taxon>
        <taxon>Campylobacterota</taxon>
        <taxon>Epsilonproteobacteria</taxon>
        <taxon>Campylobacterales</taxon>
        <taxon>Helicobacteraceae</taxon>
        <taxon>Helicobacter</taxon>
    </lineage>
</organism>
<reference evidence="1 2" key="1">
    <citation type="journal article" date="2013" name="Pathog. Dis.">
        <title>Genome sequences of 65 Helicobacter pylori strains isolated from asymptomatic individuals and patients with gastric cancer, peptic ulcer disease, or gastritis.</title>
        <authorList>
            <person name="Blanchard T.G."/>
            <person name="Czinn S.J."/>
            <person name="Correa P."/>
            <person name="Nakazawa T."/>
            <person name="Keelan M."/>
            <person name="Morningstar L."/>
            <person name="Santana-Cruz I."/>
            <person name="Maroo A."/>
            <person name="McCracken C."/>
            <person name="Shefchek K."/>
            <person name="Daugherty S."/>
            <person name="Song Y."/>
            <person name="Fraser C.M."/>
            <person name="Fricke W.F."/>
        </authorList>
    </citation>
    <scope>NUCLEOTIDE SEQUENCE [LARGE SCALE GENOMIC DNA]</scope>
    <source>
        <strain evidence="1 2">Hp H-45</strain>
    </source>
</reference>
<proteinExistence type="predicted"/>
<protein>
    <submittedName>
        <fullName evidence="1">Uncharacterized protein</fullName>
    </submittedName>
</protein>
<gene>
    <name evidence="1" type="ORF">HPHPH45_0948</name>
</gene>
<evidence type="ECO:0000313" key="1">
    <source>
        <dbReference type="EMBL" id="EJB67814.1"/>
    </source>
</evidence>
<accession>I9TH48</accession>
<dbReference type="Proteomes" id="UP000003895">
    <property type="component" value="Unassembled WGS sequence"/>
</dbReference>
<sequence>MNEATVSVAYRDDLRGVDFVWGKFYDPDDTMDNQNDLKLGFTK</sequence>
<comment type="caution">
    <text evidence="1">The sequence shown here is derived from an EMBL/GenBank/DDBJ whole genome shotgun (WGS) entry which is preliminary data.</text>
</comment>
<dbReference type="EMBL" id="AKOQ01000009">
    <property type="protein sequence ID" value="EJB67814.1"/>
    <property type="molecule type" value="Genomic_DNA"/>
</dbReference>
<dbReference type="PATRIC" id="fig|992050.3.peg.937"/>